<comment type="caution">
    <text evidence="8">The sequence shown here is derived from an EMBL/GenBank/DDBJ whole genome shotgun (WGS) entry which is preliminary data.</text>
</comment>
<evidence type="ECO:0000256" key="4">
    <source>
        <dbReference type="ARBA" id="ARBA00023136"/>
    </source>
</evidence>
<protein>
    <recommendedName>
        <fullName evidence="7">Amino acid transporter transmembrane domain-containing protein</fullName>
    </recommendedName>
</protein>
<organism evidence="8 9">
    <name type="scientific">Cyclotella cryptica</name>
    <dbReference type="NCBI Taxonomy" id="29204"/>
    <lineage>
        <taxon>Eukaryota</taxon>
        <taxon>Sar</taxon>
        <taxon>Stramenopiles</taxon>
        <taxon>Ochrophyta</taxon>
        <taxon>Bacillariophyta</taxon>
        <taxon>Coscinodiscophyceae</taxon>
        <taxon>Thalassiosirophycidae</taxon>
        <taxon>Stephanodiscales</taxon>
        <taxon>Stephanodiscaceae</taxon>
        <taxon>Cyclotella</taxon>
    </lineage>
</organism>
<dbReference type="PANTHER" id="PTHR22950:SF666">
    <property type="entry name" value="VACUOLAR AMINO ACID TRANSPORTER 4"/>
    <property type="match status" value="1"/>
</dbReference>
<feature type="compositionally biased region" description="Polar residues" evidence="5">
    <location>
        <begin position="1"/>
        <end position="22"/>
    </location>
</feature>
<evidence type="ECO:0000259" key="7">
    <source>
        <dbReference type="Pfam" id="PF01490"/>
    </source>
</evidence>
<keyword evidence="3 6" id="KW-1133">Transmembrane helix</keyword>
<comment type="subcellular location">
    <subcellularLocation>
        <location evidence="1">Membrane</location>
        <topology evidence="1">Multi-pass membrane protein</topology>
    </subcellularLocation>
</comment>
<gene>
    <name evidence="8" type="ORF">HJC23_005242</name>
</gene>
<feature type="domain" description="Amino acid transporter transmembrane" evidence="7">
    <location>
        <begin position="160"/>
        <end position="592"/>
    </location>
</feature>
<evidence type="ECO:0000256" key="3">
    <source>
        <dbReference type="ARBA" id="ARBA00022989"/>
    </source>
</evidence>
<feature type="transmembrane region" description="Helical" evidence="6">
    <location>
        <begin position="186"/>
        <end position="205"/>
    </location>
</feature>
<feature type="transmembrane region" description="Helical" evidence="6">
    <location>
        <begin position="535"/>
        <end position="555"/>
    </location>
</feature>
<dbReference type="GO" id="GO:0016020">
    <property type="term" value="C:membrane"/>
    <property type="evidence" value="ECO:0007669"/>
    <property type="project" value="UniProtKB-SubCell"/>
</dbReference>
<feature type="transmembrane region" description="Helical" evidence="6">
    <location>
        <begin position="283"/>
        <end position="306"/>
    </location>
</feature>
<keyword evidence="2 6" id="KW-0812">Transmembrane</keyword>
<proteinExistence type="predicted"/>
<dbReference type="InterPro" id="IPR013057">
    <property type="entry name" value="AA_transpt_TM"/>
</dbReference>
<feature type="transmembrane region" description="Helical" evidence="6">
    <location>
        <begin position="575"/>
        <end position="594"/>
    </location>
</feature>
<dbReference type="Proteomes" id="UP001516023">
    <property type="component" value="Unassembled WGS sequence"/>
</dbReference>
<dbReference type="Pfam" id="PF01490">
    <property type="entry name" value="Aa_trans"/>
    <property type="match status" value="1"/>
</dbReference>
<evidence type="ECO:0000256" key="1">
    <source>
        <dbReference type="ARBA" id="ARBA00004141"/>
    </source>
</evidence>
<evidence type="ECO:0000313" key="8">
    <source>
        <dbReference type="EMBL" id="KAL3788583.1"/>
    </source>
</evidence>
<evidence type="ECO:0000313" key="9">
    <source>
        <dbReference type="Proteomes" id="UP001516023"/>
    </source>
</evidence>
<dbReference type="AlphaFoldDB" id="A0ABD3PLK4"/>
<keyword evidence="4 6" id="KW-0472">Membrane</keyword>
<sequence>MAQQQKSPINYGSTSNHGNSAVSLALPPSPKIPTHMTTYTAGEDAGRLASMAKEFGLAKRREPREGVRERVVEELGELNLHRLKLWYDHMSSLDDEYLDEIKFSVFSAHQSGEDLSESEWGDDEAEEETDQLSALPLNKQAALQVEDGALDSHAVHLGGTLASATLGIIKGMIGPAILYLPHAFAAAGYAVAIPLLVLSTTMFLWSSHCLLESWRIENEKLSRRSFSRRHKKVHLSYPELAYRSFGSRGERLVQIGISMMQSGVCITYLIFVPQNLHTSARLLFGWDVSTNWCLLFMMAVQIPLSWIRDIRKFKTTNLLGNLLIFYGWIACLGFALYALVNFDNDDGLRRDVSVESDESFIVKMAQRFQELAPFNPSGWFLFIGTSVFMFEGSITLLVPQQEAVHTSSDRQKFPALYQKVISSIVSGTKRRLYLNDATTLIIKNVTLKLSLPPGKLATTVQLAYSFAVVFTFPLQNFPSLEIVHRFTEKVLVNRTTSSYSKEPDRTHHVMNIVSAMVVVLLSVIAVTTMDVLDKVVGIMGSLLGIPIAFMMPPLIHNKLGGDSVGKFRKMGNHVCVGLGFVAVAISTIATIMQWS</sequence>
<feature type="transmembrane region" description="Helical" evidence="6">
    <location>
        <begin position="318"/>
        <end position="340"/>
    </location>
</feature>
<name>A0ABD3PLK4_9STRA</name>
<dbReference type="EMBL" id="JABMIG020000154">
    <property type="protein sequence ID" value="KAL3788583.1"/>
    <property type="molecule type" value="Genomic_DNA"/>
</dbReference>
<feature type="transmembrane region" description="Helical" evidence="6">
    <location>
        <begin position="161"/>
        <end position="180"/>
    </location>
</feature>
<accession>A0ABD3PLK4</accession>
<keyword evidence="9" id="KW-1185">Reference proteome</keyword>
<evidence type="ECO:0000256" key="5">
    <source>
        <dbReference type="SAM" id="MobiDB-lite"/>
    </source>
</evidence>
<dbReference type="PANTHER" id="PTHR22950">
    <property type="entry name" value="AMINO ACID TRANSPORTER"/>
    <property type="match status" value="1"/>
</dbReference>
<feature type="transmembrane region" description="Helical" evidence="6">
    <location>
        <begin position="509"/>
        <end position="529"/>
    </location>
</feature>
<feature type="region of interest" description="Disordered" evidence="5">
    <location>
        <begin position="1"/>
        <end position="37"/>
    </location>
</feature>
<feature type="transmembrane region" description="Helical" evidence="6">
    <location>
        <begin position="252"/>
        <end position="271"/>
    </location>
</feature>
<evidence type="ECO:0000256" key="6">
    <source>
        <dbReference type="SAM" id="Phobius"/>
    </source>
</evidence>
<feature type="transmembrane region" description="Helical" evidence="6">
    <location>
        <begin position="379"/>
        <end position="398"/>
    </location>
</feature>
<evidence type="ECO:0000256" key="2">
    <source>
        <dbReference type="ARBA" id="ARBA00022692"/>
    </source>
</evidence>
<reference evidence="8 9" key="1">
    <citation type="journal article" date="2020" name="G3 (Bethesda)">
        <title>Improved Reference Genome for Cyclotella cryptica CCMP332, a Model for Cell Wall Morphogenesis, Salinity Adaptation, and Lipid Production in Diatoms (Bacillariophyta).</title>
        <authorList>
            <person name="Roberts W.R."/>
            <person name="Downey K.M."/>
            <person name="Ruck E.C."/>
            <person name="Traller J.C."/>
            <person name="Alverson A.J."/>
        </authorList>
    </citation>
    <scope>NUCLEOTIDE SEQUENCE [LARGE SCALE GENOMIC DNA]</scope>
    <source>
        <strain evidence="8 9">CCMP332</strain>
    </source>
</reference>